<protein>
    <recommendedName>
        <fullName evidence="8">Cell cycle checkpoint protein RAD1</fullName>
    </recommendedName>
</protein>
<dbReference type="Proteomes" id="UP000792457">
    <property type="component" value="Unassembled WGS sequence"/>
</dbReference>
<dbReference type="InterPro" id="IPR003011">
    <property type="entry name" value="Cell_cycle_checkpoint_Rad1"/>
</dbReference>
<dbReference type="EMBL" id="KZ308906">
    <property type="protein sequence ID" value="KAG8235409.1"/>
    <property type="molecule type" value="Genomic_DNA"/>
</dbReference>
<evidence type="ECO:0000256" key="1">
    <source>
        <dbReference type="ARBA" id="ARBA00004123"/>
    </source>
</evidence>
<dbReference type="Gene3D" id="3.70.10.10">
    <property type="match status" value="1"/>
</dbReference>
<evidence type="ECO:0000313" key="7">
    <source>
        <dbReference type="Proteomes" id="UP000792457"/>
    </source>
</evidence>
<keyword evidence="3" id="KW-0227">DNA damage</keyword>
<keyword evidence="7" id="KW-1185">Reference proteome</keyword>
<dbReference type="PRINTS" id="PR01245">
    <property type="entry name" value="RAD1REC1"/>
</dbReference>
<evidence type="ECO:0000313" key="6">
    <source>
        <dbReference type="EMBL" id="KAG8235409.1"/>
    </source>
</evidence>
<dbReference type="GO" id="GO:0006281">
    <property type="term" value="P:DNA repair"/>
    <property type="evidence" value="ECO:0007669"/>
    <property type="project" value="UniProtKB-KW"/>
</dbReference>
<reference evidence="6" key="2">
    <citation type="submission" date="2017-10" db="EMBL/GenBank/DDBJ databases">
        <title>Ladona fulva Genome sequencing and assembly.</title>
        <authorList>
            <person name="Murali S."/>
            <person name="Richards S."/>
            <person name="Bandaranaike D."/>
            <person name="Bellair M."/>
            <person name="Blankenburg K."/>
            <person name="Chao H."/>
            <person name="Dinh H."/>
            <person name="Doddapaneni H."/>
            <person name="Dugan-Rocha S."/>
            <person name="Elkadiri S."/>
            <person name="Gnanaolivu R."/>
            <person name="Hernandez B."/>
            <person name="Skinner E."/>
            <person name="Javaid M."/>
            <person name="Lee S."/>
            <person name="Li M."/>
            <person name="Ming W."/>
            <person name="Munidasa M."/>
            <person name="Muniz J."/>
            <person name="Nguyen L."/>
            <person name="Hughes D."/>
            <person name="Osuji N."/>
            <person name="Pu L.-L."/>
            <person name="Puazo M."/>
            <person name="Qu C."/>
            <person name="Quiroz J."/>
            <person name="Raj R."/>
            <person name="Weissenberger G."/>
            <person name="Xin Y."/>
            <person name="Zou X."/>
            <person name="Han Y."/>
            <person name="Worley K."/>
            <person name="Muzny D."/>
            <person name="Gibbs R."/>
        </authorList>
    </citation>
    <scope>NUCLEOTIDE SEQUENCE</scope>
    <source>
        <strain evidence="6">Sampled in the wild</strain>
    </source>
</reference>
<evidence type="ECO:0000256" key="5">
    <source>
        <dbReference type="ARBA" id="ARBA00023242"/>
    </source>
</evidence>
<dbReference type="CDD" id="cd00577">
    <property type="entry name" value="PCNA"/>
    <property type="match status" value="1"/>
</dbReference>
<keyword evidence="4" id="KW-0234">DNA repair</keyword>
<dbReference type="PANTHER" id="PTHR10870:SF0">
    <property type="entry name" value="CELL CYCLE CHECKPOINT PROTEIN RAD1"/>
    <property type="match status" value="1"/>
</dbReference>
<reference evidence="6" key="1">
    <citation type="submission" date="2013-04" db="EMBL/GenBank/DDBJ databases">
        <authorList>
            <person name="Qu J."/>
            <person name="Murali S.C."/>
            <person name="Bandaranaike D."/>
            <person name="Bellair M."/>
            <person name="Blankenburg K."/>
            <person name="Chao H."/>
            <person name="Dinh H."/>
            <person name="Doddapaneni H."/>
            <person name="Downs B."/>
            <person name="Dugan-Rocha S."/>
            <person name="Elkadiri S."/>
            <person name="Gnanaolivu R.D."/>
            <person name="Hernandez B."/>
            <person name="Javaid M."/>
            <person name="Jayaseelan J.C."/>
            <person name="Lee S."/>
            <person name="Li M."/>
            <person name="Ming W."/>
            <person name="Munidasa M."/>
            <person name="Muniz J."/>
            <person name="Nguyen L."/>
            <person name="Ongeri F."/>
            <person name="Osuji N."/>
            <person name="Pu L.-L."/>
            <person name="Puazo M."/>
            <person name="Qu C."/>
            <person name="Quiroz J."/>
            <person name="Raj R."/>
            <person name="Weissenberger G."/>
            <person name="Xin Y."/>
            <person name="Zou X."/>
            <person name="Han Y."/>
            <person name="Richards S."/>
            <person name="Worley K."/>
            <person name="Muzny D."/>
            <person name="Gibbs R."/>
        </authorList>
    </citation>
    <scope>NUCLEOTIDE SEQUENCE</scope>
    <source>
        <strain evidence="6">Sampled in the wild</strain>
    </source>
</reference>
<name>A0A8K0KJI8_LADFU</name>
<dbReference type="AlphaFoldDB" id="A0A8K0KJI8"/>
<dbReference type="InterPro" id="IPR046938">
    <property type="entry name" value="DNA_clamp_sf"/>
</dbReference>
<dbReference type="InterPro" id="IPR003021">
    <property type="entry name" value="Rad1_Rec1_Rad17"/>
</dbReference>
<evidence type="ECO:0000256" key="4">
    <source>
        <dbReference type="ARBA" id="ARBA00023204"/>
    </source>
</evidence>
<evidence type="ECO:0000256" key="3">
    <source>
        <dbReference type="ARBA" id="ARBA00022763"/>
    </source>
</evidence>
<keyword evidence="5" id="KW-0539">Nucleus</keyword>
<accession>A0A8K0KJI8</accession>
<comment type="subcellular location">
    <subcellularLocation>
        <location evidence="1">Nucleus</location>
    </subcellularLocation>
</comment>
<gene>
    <name evidence="6" type="ORF">J437_LFUL018628</name>
</gene>
<dbReference type="SUPFAM" id="SSF55979">
    <property type="entry name" value="DNA clamp"/>
    <property type="match status" value="1"/>
</dbReference>
<dbReference type="OrthoDB" id="337581at2759"/>
<dbReference type="Pfam" id="PF02144">
    <property type="entry name" value="Rad1"/>
    <property type="match status" value="1"/>
</dbReference>
<comment type="similarity">
    <text evidence="2">Belongs to the rad1 family.</text>
</comment>
<dbReference type="GO" id="GO:0030896">
    <property type="term" value="C:checkpoint clamp complex"/>
    <property type="evidence" value="ECO:0007669"/>
    <property type="project" value="TreeGrafter"/>
</dbReference>
<dbReference type="PRINTS" id="PR01246">
    <property type="entry name" value="RAD1REPAIR"/>
</dbReference>
<organism evidence="6 7">
    <name type="scientific">Ladona fulva</name>
    <name type="common">Scarce chaser dragonfly</name>
    <name type="synonym">Libellula fulva</name>
    <dbReference type="NCBI Taxonomy" id="123851"/>
    <lineage>
        <taxon>Eukaryota</taxon>
        <taxon>Metazoa</taxon>
        <taxon>Ecdysozoa</taxon>
        <taxon>Arthropoda</taxon>
        <taxon>Hexapoda</taxon>
        <taxon>Insecta</taxon>
        <taxon>Pterygota</taxon>
        <taxon>Palaeoptera</taxon>
        <taxon>Odonata</taxon>
        <taxon>Epiprocta</taxon>
        <taxon>Anisoptera</taxon>
        <taxon>Libelluloidea</taxon>
        <taxon>Libellulidae</taxon>
        <taxon>Ladona</taxon>
    </lineage>
</organism>
<dbReference type="GO" id="GO:0000077">
    <property type="term" value="P:DNA damage checkpoint signaling"/>
    <property type="evidence" value="ECO:0007669"/>
    <property type="project" value="InterPro"/>
</dbReference>
<proteinExistence type="inferred from homology"/>
<comment type="caution">
    <text evidence="6">The sequence shown here is derived from an EMBL/GenBank/DDBJ whole genome shotgun (WGS) entry which is preliminary data.</text>
</comment>
<dbReference type="PANTHER" id="PTHR10870">
    <property type="entry name" value="CELL CYCLE CHECKPOINT PROTEIN RAD1"/>
    <property type="match status" value="1"/>
</dbReference>
<evidence type="ECO:0000256" key="2">
    <source>
        <dbReference type="ARBA" id="ARBA00010991"/>
    </source>
</evidence>
<evidence type="ECO:0008006" key="8">
    <source>
        <dbReference type="Google" id="ProtNLM"/>
    </source>
</evidence>
<sequence>MLNRRYDTQDGYALVAKMDNVKNISLLMKSINFKETATCFGTENGLKVTVEDGKSIQANAFIQSDMFQEFSLSEDTVTFQINLTVFVECLNIFGPAHNPGTTTALKMCYEGYGHPLKILLEEGGVITDCSLKTQEPNEIMDFGFTNSNILNKIILRSECLKEVFSEIDASSDTIELFLSPDPPYFRITSISLTVESQVEIPKDSEMIESFQCTTVAISRYKYSHIKPSLKALALSTKVSIRTDDRGLLCFQYMIKTDDGYTCFVEYYVSILLYQ</sequence>